<keyword evidence="9" id="KW-0282">Flagellum</keyword>
<evidence type="ECO:0000256" key="4">
    <source>
        <dbReference type="ARBA" id="ARBA00023157"/>
    </source>
</evidence>
<dbReference type="Proteomes" id="UP000078492">
    <property type="component" value="Unassembled WGS sequence"/>
</dbReference>
<dbReference type="EMBL" id="KQ980341">
    <property type="protein sequence ID" value="KYN16432.1"/>
    <property type="molecule type" value="Genomic_DNA"/>
</dbReference>
<keyword evidence="2" id="KW-0732">Signal</keyword>
<keyword evidence="7" id="KW-1133">Transmembrane helix</keyword>
<dbReference type="InterPro" id="IPR036364">
    <property type="entry name" value="SEA_dom_sf"/>
</dbReference>
<evidence type="ECO:0000256" key="3">
    <source>
        <dbReference type="ARBA" id="ARBA00022737"/>
    </source>
</evidence>
<gene>
    <name evidence="9" type="ORF">ALC57_11302</name>
</gene>
<feature type="domain" description="EGF-like" evidence="8">
    <location>
        <begin position="959"/>
        <end position="998"/>
    </location>
</feature>
<dbReference type="SUPFAM" id="SSF82671">
    <property type="entry name" value="SEA domain"/>
    <property type="match status" value="1"/>
</dbReference>
<keyword evidence="4 5" id="KW-1015">Disulfide bond</keyword>
<evidence type="ECO:0000256" key="7">
    <source>
        <dbReference type="SAM" id="Phobius"/>
    </source>
</evidence>
<evidence type="ECO:0000256" key="5">
    <source>
        <dbReference type="PROSITE-ProRule" id="PRU00076"/>
    </source>
</evidence>
<dbReference type="PANTHER" id="PTHR24039">
    <property type="entry name" value="FIBRILLIN-RELATED"/>
    <property type="match status" value="1"/>
</dbReference>
<dbReference type="SUPFAM" id="SSF57196">
    <property type="entry name" value="EGF/Laminin"/>
    <property type="match status" value="2"/>
</dbReference>
<feature type="region of interest" description="Disordered" evidence="6">
    <location>
        <begin position="243"/>
        <end position="297"/>
    </location>
</feature>
<feature type="compositionally biased region" description="Basic and acidic residues" evidence="6">
    <location>
        <begin position="436"/>
        <end position="445"/>
    </location>
</feature>
<feature type="region of interest" description="Disordered" evidence="6">
    <location>
        <begin position="698"/>
        <end position="719"/>
    </location>
</feature>
<evidence type="ECO:0000256" key="2">
    <source>
        <dbReference type="ARBA" id="ARBA00022729"/>
    </source>
</evidence>
<dbReference type="InterPro" id="IPR049883">
    <property type="entry name" value="NOTCH1_EGF-like"/>
</dbReference>
<feature type="disulfide bond" evidence="5">
    <location>
        <begin position="1032"/>
        <end position="1041"/>
    </location>
</feature>
<reference evidence="9 10" key="1">
    <citation type="submission" date="2015-09" db="EMBL/GenBank/DDBJ databases">
        <title>Trachymyrmex cornetzi WGS genome.</title>
        <authorList>
            <person name="Nygaard S."/>
            <person name="Hu H."/>
            <person name="Boomsma J."/>
            <person name="Zhang G."/>
        </authorList>
    </citation>
    <scope>NUCLEOTIDE SEQUENCE [LARGE SCALE GENOMIC DNA]</scope>
    <source>
        <strain evidence="9">Tcor2-1</strain>
        <tissue evidence="9">Whole body</tissue>
    </source>
</reference>
<evidence type="ECO:0000256" key="1">
    <source>
        <dbReference type="ARBA" id="ARBA00022536"/>
    </source>
</evidence>
<keyword evidence="10" id="KW-1185">Reference proteome</keyword>
<feature type="compositionally biased region" description="Pro residues" evidence="6">
    <location>
        <begin position="270"/>
        <end position="297"/>
    </location>
</feature>
<dbReference type="STRING" id="471704.A0A195DUK0"/>
<dbReference type="PROSITE" id="PS00022">
    <property type="entry name" value="EGF_1"/>
    <property type="match status" value="1"/>
</dbReference>
<dbReference type="InterPro" id="IPR000152">
    <property type="entry name" value="EGF-type_Asp/Asn_hydroxyl_site"/>
</dbReference>
<dbReference type="Gene3D" id="2.10.25.10">
    <property type="entry name" value="Laminin"/>
    <property type="match status" value="1"/>
</dbReference>
<keyword evidence="9" id="KW-0966">Cell projection</keyword>
<evidence type="ECO:0000313" key="9">
    <source>
        <dbReference type="EMBL" id="KYN16432.1"/>
    </source>
</evidence>
<dbReference type="CDD" id="cd00054">
    <property type="entry name" value="EGF_CA"/>
    <property type="match status" value="1"/>
</dbReference>
<dbReference type="InterPro" id="IPR018097">
    <property type="entry name" value="EGF_Ca-bd_CS"/>
</dbReference>
<organism evidence="9 10">
    <name type="scientific">Trachymyrmex cornetzi</name>
    <dbReference type="NCBI Taxonomy" id="471704"/>
    <lineage>
        <taxon>Eukaryota</taxon>
        <taxon>Metazoa</taxon>
        <taxon>Ecdysozoa</taxon>
        <taxon>Arthropoda</taxon>
        <taxon>Hexapoda</taxon>
        <taxon>Insecta</taxon>
        <taxon>Pterygota</taxon>
        <taxon>Neoptera</taxon>
        <taxon>Endopterygota</taxon>
        <taxon>Hymenoptera</taxon>
        <taxon>Apocrita</taxon>
        <taxon>Aculeata</taxon>
        <taxon>Formicoidea</taxon>
        <taxon>Formicidae</taxon>
        <taxon>Myrmicinae</taxon>
        <taxon>Trachymyrmex</taxon>
    </lineage>
</organism>
<keyword evidence="1 5" id="KW-0245">EGF-like domain</keyword>
<dbReference type="AlphaFoldDB" id="A0A195DUK0"/>
<keyword evidence="9" id="KW-0969">Cilium</keyword>
<sequence>MANIPYTTVGLIVFTSVVYRFNIRVKYERALYLGVLAIQNDKTSSRMSRENMVLSASAYTGPEKTSSRSHPDESWTFQRTVPAFQLESSKNVNDYDREETRIVFKDTSHDESINELTSSKHVAHIDGNNIETKAGEYYHIVPTTSESMSGEGQGAPLRVDLLSEPHQLVGAPRQRAQHLPADQQRRGRQETSRTYSVPPILQTAPPGRQANPDIQDIITGIVKLLNGNVNVAANTVRPLRPIQATRINNRGPPRISDVPPLPSDFDTPGMNPPPPPSSHPYPFEKPPAPDRPLLPPDRPIRPFISGVPLPEQVVPPWNWDSSYNLFDHNYKIIFILLKLCFFFKDGNRRPSPYPPLSSLDSSFHRDKNLSTTENSQYDLKPESETPQESSTIKKDASHQETLIEDNDTKNYASNSSKDHIETTVAADDSTIQNATKKYEPEESTKKPINHKYHTPSKENKINSEETLILGLATDVTSTHTIPHLESSVASSNSEIKVTKSSKNEEKTFLTSKGEKSTEKVTSTTSKTFSTSTLNIETSSSVQVIESMSTRVVLRPTATTVKSSVDTKFGVSLEPSSTSDIEYIETTSSVSTPTEGSTERYRPRPGIVLDDTLDYTGAQGLPSQRPYVPSRHPSFGDVFDVTVSAIQGPGGSSGESVRVSLNSGGSGGDVILTSAIGGEGFVSIDGKRTYLNLFDTTERTPAPTHVQPQPPRTQPPSIIVHDDNKTANLVKDKYMLHKKFLFLLPSLAIPQPDSPVATSRPNVPNRRQPPLYRRPTQPPVRIDTCIVGDTSTCDASQHEACATVQGVSACHCKPGYARLQHSLPCKKIVSIVVSIRVDKFYDKKVVWDRGLADKDSESYQTLAYEANRAVESAMSMTPFSDEYMGSLINNVYQGDVSQGQGGVFVNATLKLTYEPRTIRSSLAGELQRHLLGVIHRRNNNIGNSALFVDSPPGSISNLQDLDECVSSELNDCHSSSSCTNTFGGFTCTCNSGLKDPHKNDLNESGRTCLSCPSTYCNNRGTCSYQGDQMHCKCTGNYYGTQCEVDGEVLGVAIGASVAALIIIILTLVCLVMWSRKWSREQKSAGSPVYGYIQGGIPGTLPGTLARVGSVGTLASVKQGPPTNLPPYMWAHFGEHMATANLYFCLLIKNFLKIFLLEDRTHGNQSGIYNDVEYDQGDVHHLSKNNIPMSTYRPYYRT</sequence>
<evidence type="ECO:0000313" key="10">
    <source>
        <dbReference type="Proteomes" id="UP000078492"/>
    </source>
</evidence>
<dbReference type="PROSITE" id="PS50026">
    <property type="entry name" value="EGF_3"/>
    <property type="match status" value="2"/>
</dbReference>
<dbReference type="PANTHER" id="PTHR24039:SF52">
    <property type="entry name" value="EGF-LIKE DOMAIN-CONTAINING PROTEIN"/>
    <property type="match status" value="1"/>
</dbReference>
<dbReference type="PROSITE" id="PS01187">
    <property type="entry name" value="EGF_CA"/>
    <property type="match status" value="1"/>
</dbReference>
<keyword evidence="7" id="KW-0812">Transmembrane</keyword>
<dbReference type="PROSITE" id="PS00010">
    <property type="entry name" value="ASX_HYDROXYL"/>
    <property type="match status" value="1"/>
</dbReference>
<evidence type="ECO:0000259" key="8">
    <source>
        <dbReference type="PROSITE" id="PS50026"/>
    </source>
</evidence>
<dbReference type="Pfam" id="PF07645">
    <property type="entry name" value="EGF_CA"/>
    <property type="match status" value="1"/>
</dbReference>
<dbReference type="SMART" id="SM00179">
    <property type="entry name" value="EGF_CA"/>
    <property type="match status" value="1"/>
</dbReference>
<dbReference type="InterPro" id="IPR000742">
    <property type="entry name" value="EGF"/>
</dbReference>
<dbReference type="FunFam" id="2.10.25.10:FF:000672">
    <property type="entry name" value="Uncharacterized protein, isoform C"/>
    <property type="match status" value="1"/>
</dbReference>
<keyword evidence="7" id="KW-0472">Membrane</keyword>
<evidence type="ECO:0000256" key="6">
    <source>
        <dbReference type="SAM" id="MobiDB-lite"/>
    </source>
</evidence>
<comment type="caution">
    <text evidence="5">Lacks conserved residue(s) required for the propagation of feature annotation.</text>
</comment>
<feature type="domain" description="EGF-like" evidence="8">
    <location>
        <begin position="1008"/>
        <end position="1042"/>
    </location>
</feature>
<feature type="region of interest" description="Disordered" evidence="6">
    <location>
        <begin position="353"/>
        <end position="456"/>
    </location>
</feature>
<feature type="region of interest" description="Disordered" evidence="6">
    <location>
        <begin position="171"/>
        <end position="211"/>
    </location>
</feature>
<keyword evidence="3" id="KW-0677">Repeat</keyword>
<feature type="transmembrane region" description="Helical" evidence="7">
    <location>
        <begin position="1047"/>
        <end position="1072"/>
    </location>
</feature>
<dbReference type="GO" id="GO:0005509">
    <property type="term" value="F:calcium ion binding"/>
    <property type="evidence" value="ECO:0007669"/>
    <property type="project" value="InterPro"/>
</dbReference>
<name>A0A195DUK0_9HYME</name>
<accession>A0A195DUK0</accession>
<dbReference type="InterPro" id="IPR001881">
    <property type="entry name" value="EGF-like_Ca-bd_dom"/>
</dbReference>
<feature type="region of interest" description="Disordered" evidence="6">
    <location>
        <begin position="752"/>
        <end position="774"/>
    </location>
</feature>
<protein>
    <submittedName>
        <fullName evidence="9">63 kDa sperm flagellar membrane protein</fullName>
    </submittedName>
</protein>
<proteinExistence type="predicted"/>